<evidence type="ECO:0000313" key="2">
    <source>
        <dbReference type="EMBL" id="GGN51893.1"/>
    </source>
</evidence>
<evidence type="ECO:0000256" key="1">
    <source>
        <dbReference type="SAM" id="Phobius"/>
    </source>
</evidence>
<keyword evidence="3" id="KW-1185">Reference proteome</keyword>
<dbReference type="PANTHER" id="PTHR39174:SF1">
    <property type="entry name" value="INNER MEMBRANE PROTEIN"/>
    <property type="match status" value="1"/>
</dbReference>
<feature type="transmembrane region" description="Helical" evidence="1">
    <location>
        <begin position="57"/>
        <end position="81"/>
    </location>
</feature>
<comment type="caution">
    <text evidence="2">The sequence shown here is derived from an EMBL/GenBank/DDBJ whole genome shotgun (WGS) entry which is preliminary data.</text>
</comment>
<dbReference type="Proteomes" id="UP000624041">
    <property type="component" value="Unassembled WGS sequence"/>
</dbReference>
<protein>
    <submittedName>
        <fullName evidence="2">Sodium:pantothenate symporter</fullName>
    </submittedName>
</protein>
<dbReference type="PANTHER" id="PTHR39174">
    <property type="entry name" value="INNER MEMBRANE PROTEIN-RELATED"/>
    <property type="match status" value="1"/>
</dbReference>
<reference evidence="2" key="2">
    <citation type="submission" date="2020-09" db="EMBL/GenBank/DDBJ databases">
        <authorList>
            <person name="Sun Q."/>
            <person name="Ohkuma M."/>
        </authorList>
    </citation>
    <scope>NUCLEOTIDE SEQUENCE</scope>
    <source>
        <strain evidence="2">JCM 17251</strain>
    </source>
</reference>
<reference evidence="2" key="1">
    <citation type="journal article" date="2014" name="Int. J. Syst. Evol. Microbiol.">
        <title>Complete genome sequence of Corynebacterium casei LMG S-19264T (=DSM 44701T), isolated from a smear-ripened cheese.</title>
        <authorList>
            <consortium name="US DOE Joint Genome Institute (JGI-PGF)"/>
            <person name="Walter F."/>
            <person name="Albersmeier A."/>
            <person name="Kalinowski J."/>
            <person name="Ruckert C."/>
        </authorList>
    </citation>
    <scope>NUCLEOTIDE SEQUENCE</scope>
    <source>
        <strain evidence="2">JCM 17251</strain>
    </source>
</reference>
<dbReference type="InterPro" id="IPR010398">
    <property type="entry name" value="DUF997"/>
</dbReference>
<dbReference type="Pfam" id="PF06196">
    <property type="entry name" value="DUF997"/>
    <property type="match status" value="1"/>
</dbReference>
<name>A0A917XTN4_9BACI</name>
<proteinExistence type="predicted"/>
<sequence>MEGKKKKQEWRFSVANREALIGCGLAIFNFIWWYGFAYGLGSKPPEEYTYVMGFPAWIFYSLIFGTLVMFVVVILVVKFFLKDISLEDDDEDTKEDEVMKG</sequence>
<accession>A0A917XTN4</accession>
<gene>
    <name evidence="2" type="ORF">GCM10007971_06870</name>
</gene>
<keyword evidence="1" id="KW-1133">Transmembrane helix</keyword>
<dbReference type="RefSeq" id="WP_188856024.1">
    <property type="nucleotide sequence ID" value="NZ_BMOS01000003.1"/>
</dbReference>
<organism evidence="2 3">
    <name type="scientific">Oceanobacillus indicireducens</name>
    <dbReference type="NCBI Taxonomy" id="1004261"/>
    <lineage>
        <taxon>Bacteria</taxon>
        <taxon>Bacillati</taxon>
        <taxon>Bacillota</taxon>
        <taxon>Bacilli</taxon>
        <taxon>Bacillales</taxon>
        <taxon>Bacillaceae</taxon>
        <taxon>Oceanobacillus</taxon>
    </lineage>
</organism>
<dbReference type="AlphaFoldDB" id="A0A917XTN4"/>
<feature type="transmembrane region" description="Helical" evidence="1">
    <location>
        <begin position="20"/>
        <end position="37"/>
    </location>
</feature>
<evidence type="ECO:0000313" key="3">
    <source>
        <dbReference type="Proteomes" id="UP000624041"/>
    </source>
</evidence>
<keyword evidence="1" id="KW-0472">Membrane</keyword>
<keyword evidence="1" id="KW-0812">Transmembrane</keyword>
<dbReference type="EMBL" id="BMOS01000003">
    <property type="protein sequence ID" value="GGN51893.1"/>
    <property type="molecule type" value="Genomic_DNA"/>
</dbReference>